<evidence type="ECO:0000313" key="3">
    <source>
        <dbReference type="EMBL" id="WLR43366.1"/>
    </source>
</evidence>
<dbReference type="InterPro" id="IPR048587">
    <property type="entry name" value="CvfB_S1_3rd"/>
</dbReference>
<dbReference type="Pfam" id="PF17783">
    <property type="entry name" value="WHD_CvfB"/>
    <property type="match status" value="1"/>
</dbReference>
<dbReference type="SMART" id="SM00316">
    <property type="entry name" value="S1"/>
    <property type="match status" value="3"/>
</dbReference>
<name>A0ABY9K0D9_9BACI</name>
<dbReference type="InterPro" id="IPR003029">
    <property type="entry name" value="S1_domain"/>
</dbReference>
<feature type="domain" description="S1 motif" evidence="2">
    <location>
        <begin position="152"/>
        <end position="214"/>
    </location>
</feature>
<dbReference type="Pfam" id="PF21191">
    <property type="entry name" value="CvfB_1st"/>
    <property type="match status" value="1"/>
</dbReference>
<evidence type="ECO:0000259" key="2">
    <source>
        <dbReference type="SMART" id="SM00316"/>
    </source>
</evidence>
<dbReference type="Pfam" id="PF13509">
    <property type="entry name" value="S1_2"/>
    <property type="match status" value="1"/>
</dbReference>
<gene>
    <name evidence="3" type="ORF">LC087_04060</name>
</gene>
<dbReference type="InterPro" id="IPR014464">
    <property type="entry name" value="CvfB_fam"/>
</dbReference>
<feature type="domain" description="S1 motif" evidence="2">
    <location>
        <begin position="5"/>
        <end position="65"/>
    </location>
</feature>
<evidence type="ECO:0000256" key="1">
    <source>
        <dbReference type="PIRNR" id="PIRNR012524"/>
    </source>
</evidence>
<proteinExistence type="inferred from homology"/>
<feature type="domain" description="S1 motif" evidence="2">
    <location>
        <begin position="70"/>
        <end position="136"/>
    </location>
</feature>
<dbReference type="InterPro" id="IPR048588">
    <property type="entry name" value="CvfB_S1_2nd"/>
</dbReference>
<dbReference type="RefSeq" id="WP_226539579.1">
    <property type="nucleotide sequence ID" value="NZ_CP129013.1"/>
</dbReference>
<dbReference type="InterPro" id="IPR039566">
    <property type="entry name" value="CvfB_S1_st"/>
</dbReference>
<dbReference type="InterPro" id="IPR040764">
    <property type="entry name" value="CvfB_WH"/>
</dbReference>
<dbReference type="Gene3D" id="1.10.10.10">
    <property type="entry name" value="Winged helix-like DNA-binding domain superfamily/Winged helix DNA-binding domain"/>
    <property type="match status" value="1"/>
</dbReference>
<dbReference type="Pfam" id="PF21543">
    <property type="entry name" value="CvfB_2nd"/>
    <property type="match status" value="1"/>
</dbReference>
<dbReference type="EMBL" id="CP129013">
    <property type="protein sequence ID" value="WLR43366.1"/>
    <property type="molecule type" value="Genomic_DNA"/>
</dbReference>
<dbReference type="InterPro" id="IPR012340">
    <property type="entry name" value="NA-bd_OB-fold"/>
</dbReference>
<protein>
    <submittedName>
        <fullName evidence="3">S1-like domain-containing RNA-binding protein</fullName>
    </submittedName>
</protein>
<sequence>MQTIETGKTATLKVEREVPFGYFLTNEEQDVLLHESEITEPIEIGQEIDVFIYVDKQDRLTASMKIPQVQIDQYDWASVVEVRRGLGVFVDIGINKDILVSERDLPELKHLWPQEGDQLYICLRSNQEGRLSGRLATETIIQELASRAPESLMNKQIKGRTYRVLRVGSFVFTEIGFRCFIHHSEQLKEPRLGQMIEGRVIDVKEDGSLNVSLIPRSHEKMDKDSETILRYLHSKNGSMPFSDKSDPIDIKEQFQMSKGSFKRALGKLMKEGIIYQEQGWTHKKEND</sequence>
<comment type="similarity">
    <text evidence="1">Belongs to the CvfB family.</text>
</comment>
<dbReference type="Gene3D" id="2.40.50.140">
    <property type="entry name" value="Nucleic acid-binding proteins"/>
    <property type="match status" value="3"/>
</dbReference>
<accession>A0ABY9K0D9</accession>
<evidence type="ECO:0000313" key="4">
    <source>
        <dbReference type="Proteomes" id="UP001197974"/>
    </source>
</evidence>
<organism evidence="3 4">
    <name type="scientific">Bacillus carboniphilus</name>
    <dbReference type="NCBI Taxonomy" id="86663"/>
    <lineage>
        <taxon>Bacteria</taxon>
        <taxon>Bacillati</taxon>
        <taxon>Bacillota</taxon>
        <taxon>Bacilli</taxon>
        <taxon>Bacillales</taxon>
        <taxon>Bacillaceae</taxon>
        <taxon>Bacillus</taxon>
    </lineage>
</organism>
<dbReference type="InterPro" id="IPR036388">
    <property type="entry name" value="WH-like_DNA-bd_sf"/>
</dbReference>
<dbReference type="Proteomes" id="UP001197974">
    <property type="component" value="Chromosome"/>
</dbReference>
<keyword evidence="4" id="KW-1185">Reference proteome</keyword>
<reference evidence="3 4" key="1">
    <citation type="submission" date="2023-06" db="EMBL/GenBank/DDBJ databases">
        <title>Five Gram-positive bacteria isolated from mangrove sediments in Shenzhen, Guangdong, China.</title>
        <authorList>
            <person name="Yu S."/>
            <person name="Zheng W."/>
            <person name="Huang Y."/>
        </authorList>
    </citation>
    <scope>NUCLEOTIDE SEQUENCE [LARGE SCALE GENOMIC DNA]</scope>
    <source>
        <strain evidence="3 4">SaN35-3</strain>
    </source>
</reference>
<dbReference type="PANTHER" id="PTHR37296">
    <property type="entry name" value="CONSERVED VIRULENCE FACTOR B"/>
    <property type="match status" value="1"/>
</dbReference>
<dbReference type="PIRSF" id="PIRSF012524">
    <property type="entry name" value="YitL_S1"/>
    <property type="match status" value="1"/>
</dbReference>
<dbReference type="PANTHER" id="PTHR37296:SF1">
    <property type="entry name" value="CONSERVED VIRULENCE FACTOR B"/>
    <property type="match status" value="1"/>
</dbReference>